<keyword evidence="1" id="KW-1133">Transmembrane helix</keyword>
<keyword evidence="1" id="KW-0812">Transmembrane</keyword>
<keyword evidence="4" id="KW-1185">Reference proteome</keyword>
<keyword evidence="2" id="KW-0732">Signal</keyword>
<evidence type="ECO:0000256" key="2">
    <source>
        <dbReference type="SAM" id="SignalP"/>
    </source>
</evidence>
<dbReference type="RefSeq" id="WP_183362465.1">
    <property type="nucleotide sequence ID" value="NZ_BLXZ01000007.1"/>
</dbReference>
<dbReference type="Proteomes" id="UP000587586">
    <property type="component" value="Unassembled WGS sequence"/>
</dbReference>
<protein>
    <submittedName>
        <fullName evidence="3">Uncharacterized protein</fullName>
    </submittedName>
</protein>
<reference evidence="4" key="1">
    <citation type="submission" date="2020-06" db="EMBL/GenBank/DDBJ databases">
        <title>Draft genomic sequecing of Geomonas sp. Red745.</title>
        <authorList>
            <person name="Itoh H."/>
            <person name="Xu Z.X."/>
            <person name="Ushijima N."/>
            <person name="Masuda Y."/>
            <person name="Shiratori Y."/>
            <person name="Senoo K."/>
        </authorList>
    </citation>
    <scope>NUCLEOTIDE SEQUENCE [LARGE SCALE GENOMIC DNA]</scope>
    <source>
        <strain evidence="4">Red745</strain>
    </source>
</reference>
<feature type="signal peptide" evidence="2">
    <location>
        <begin position="1"/>
        <end position="21"/>
    </location>
</feature>
<dbReference type="AlphaFoldDB" id="A0A6V8NBJ8"/>
<evidence type="ECO:0000313" key="3">
    <source>
        <dbReference type="EMBL" id="GFO69891.1"/>
    </source>
</evidence>
<evidence type="ECO:0000256" key="1">
    <source>
        <dbReference type="SAM" id="Phobius"/>
    </source>
</evidence>
<feature type="chain" id="PRO_5027876338" evidence="2">
    <location>
        <begin position="22"/>
        <end position="118"/>
    </location>
</feature>
<proteinExistence type="predicted"/>
<organism evidence="3 4">
    <name type="scientific">Geomonas limicola</name>
    <dbReference type="NCBI Taxonomy" id="2740186"/>
    <lineage>
        <taxon>Bacteria</taxon>
        <taxon>Pseudomonadati</taxon>
        <taxon>Thermodesulfobacteriota</taxon>
        <taxon>Desulfuromonadia</taxon>
        <taxon>Geobacterales</taxon>
        <taxon>Geobacteraceae</taxon>
        <taxon>Geomonas</taxon>
    </lineage>
</organism>
<sequence length="118" mass="12693">MFKRLIVLLCLVSFCPAAVGAQDLAPLKESLPAAVAQTSTDQPAREVDLSIPVALQKATVLAANEARGSQLAEPERPRKTHTGLTFQEFVDVHFGDYRWVWWAGAAAVLVAIHVAAAD</sequence>
<gene>
    <name evidence="3" type="ORF">GMLC_34700</name>
</gene>
<name>A0A6V8NBJ8_9BACT</name>
<evidence type="ECO:0000313" key="4">
    <source>
        <dbReference type="Proteomes" id="UP000587586"/>
    </source>
</evidence>
<feature type="transmembrane region" description="Helical" evidence="1">
    <location>
        <begin position="99"/>
        <end position="117"/>
    </location>
</feature>
<dbReference type="EMBL" id="BLXZ01000007">
    <property type="protein sequence ID" value="GFO69891.1"/>
    <property type="molecule type" value="Genomic_DNA"/>
</dbReference>
<comment type="caution">
    <text evidence="3">The sequence shown here is derived from an EMBL/GenBank/DDBJ whole genome shotgun (WGS) entry which is preliminary data.</text>
</comment>
<keyword evidence="1" id="KW-0472">Membrane</keyword>
<accession>A0A6V8NBJ8</accession>